<name>A0ABW5XIH4_9MICO</name>
<dbReference type="InterPro" id="IPR050109">
    <property type="entry name" value="HTH-type_TetR-like_transc_reg"/>
</dbReference>
<evidence type="ECO:0000256" key="3">
    <source>
        <dbReference type="ARBA" id="ARBA00023163"/>
    </source>
</evidence>
<dbReference type="RefSeq" id="WP_377466517.1">
    <property type="nucleotide sequence ID" value="NZ_JBHUOP010000003.1"/>
</dbReference>
<evidence type="ECO:0000313" key="7">
    <source>
        <dbReference type="Proteomes" id="UP001597391"/>
    </source>
</evidence>
<dbReference type="PANTHER" id="PTHR30055:SF234">
    <property type="entry name" value="HTH-TYPE TRANSCRIPTIONAL REGULATOR BETI"/>
    <property type="match status" value="1"/>
</dbReference>
<dbReference type="Gene3D" id="1.10.357.10">
    <property type="entry name" value="Tetracycline Repressor, domain 2"/>
    <property type="match status" value="1"/>
</dbReference>
<evidence type="ECO:0000256" key="1">
    <source>
        <dbReference type="ARBA" id="ARBA00023015"/>
    </source>
</evidence>
<evidence type="ECO:0000259" key="5">
    <source>
        <dbReference type="PROSITE" id="PS50977"/>
    </source>
</evidence>
<feature type="DNA-binding region" description="H-T-H motif" evidence="4">
    <location>
        <begin position="34"/>
        <end position="53"/>
    </location>
</feature>
<accession>A0ABW5XIH4</accession>
<keyword evidence="7" id="KW-1185">Reference proteome</keyword>
<dbReference type="PRINTS" id="PR00455">
    <property type="entry name" value="HTHTETR"/>
</dbReference>
<keyword evidence="2 4" id="KW-0238">DNA-binding</keyword>
<organism evidence="6 7">
    <name type="scientific">Populibacterium corticicola</name>
    <dbReference type="NCBI Taxonomy" id="1812826"/>
    <lineage>
        <taxon>Bacteria</taxon>
        <taxon>Bacillati</taxon>
        <taxon>Actinomycetota</taxon>
        <taxon>Actinomycetes</taxon>
        <taxon>Micrococcales</taxon>
        <taxon>Jonesiaceae</taxon>
        <taxon>Populibacterium</taxon>
    </lineage>
</organism>
<proteinExistence type="predicted"/>
<dbReference type="SUPFAM" id="SSF46689">
    <property type="entry name" value="Homeodomain-like"/>
    <property type="match status" value="1"/>
</dbReference>
<sequence length="198" mass="22305">MATKNLRSTPDERAAEIVRVAQTLFATRGLLKTSFSDIAREVGVARGLIYHYFPDKDSLIDAVLDRHIETFVEAVREWDAAREPGNIDQALRDCITVFRAQLRTVGPMHTELQSVESSGLYNRFLHQAVTAIVDCLELTTIEAYAARHKIEIEHVRETFYVLIYGLVGLARNNPDISDNVLIDITRQVLRLPSAPSDN</sequence>
<dbReference type="InterPro" id="IPR001647">
    <property type="entry name" value="HTH_TetR"/>
</dbReference>
<feature type="domain" description="HTH tetR-type" evidence="5">
    <location>
        <begin position="11"/>
        <end position="71"/>
    </location>
</feature>
<dbReference type="PROSITE" id="PS50977">
    <property type="entry name" value="HTH_TETR_2"/>
    <property type="match status" value="1"/>
</dbReference>
<evidence type="ECO:0000313" key="6">
    <source>
        <dbReference type="EMBL" id="MFD2840643.1"/>
    </source>
</evidence>
<dbReference type="EMBL" id="JBHUOP010000003">
    <property type="protein sequence ID" value="MFD2840643.1"/>
    <property type="molecule type" value="Genomic_DNA"/>
</dbReference>
<gene>
    <name evidence="6" type="ORF">ACFSYH_08680</name>
</gene>
<keyword evidence="3" id="KW-0804">Transcription</keyword>
<protein>
    <submittedName>
        <fullName evidence="6">TetR/AcrR family transcriptional regulator</fullName>
    </submittedName>
</protein>
<dbReference type="Pfam" id="PF00440">
    <property type="entry name" value="TetR_N"/>
    <property type="match status" value="1"/>
</dbReference>
<dbReference type="PANTHER" id="PTHR30055">
    <property type="entry name" value="HTH-TYPE TRANSCRIPTIONAL REGULATOR RUTR"/>
    <property type="match status" value="1"/>
</dbReference>
<reference evidence="7" key="1">
    <citation type="journal article" date="2019" name="Int. J. Syst. Evol. Microbiol.">
        <title>The Global Catalogue of Microorganisms (GCM) 10K type strain sequencing project: providing services to taxonomists for standard genome sequencing and annotation.</title>
        <authorList>
            <consortium name="The Broad Institute Genomics Platform"/>
            <consortium name="The Broad Institute Genome Sequencing Center for Infectious Disease"/>
            <person name="Wu L."/>
            <person name="Ma J."/>
        </authorList>
    </citation>
    <scope>NUCLEOTIDE SEQUENCE [LARGE SCALE GENOMIC DNA]</scope>
    <source>
        <strain evidence="7">KCTC 33576</strain>
    </source>
</reference>
<keyword evidence="1" id="KW-0805">Transcription regulation</keyword>
<comment type="caution">
    <text evidence="6">The sequence shown here is derived from an EMBL/GenBank/DDBJ whole genome shotgun (WGS) entry which is preliminary data.</text>
</comment>
<evidence type="ECO:0000256" key="4">
    <source>
        <dbReference type="PROSITE-ProRule" id="PRU00335"/>
    </source>
</evidence>
<dbReference type="InterPro" id="IPR009057">
    <property type="entry name" value="Homeodomain-like_sf"/>
</dbReference>
<evidence type="ECO:0000256" key="2">
    <source>
        <dbReference type="ARBA" id="ARBA00023125"/>
    </source>
</evidence>
<dbReference type="Proteomes" id="UP001597391">
    <property type="component" value="Unassembled WGS sequence"/>
</dbReference>